<evidence type="ECO:0000256" key="4">
    <source>
        <dbReference type="ARBA" id="ARBA00022840"/>
    </source>
</evidence>
<dbReference type="SUPFAM" id="SSF81923">
    <property type="entry name" value="Double Clp-N motif"/>
    <property type="match status" value="1"/>
</dbReference>
<evidence type="ECO:0000256" key="6">
    <source>
        <dbReference type="PROSITE-ProRule" id="PRU01251"/>
    </source>
</evidence>
<gene>
    <name evidence="10" type="ORF">LGLO00237_LOCUS26255</name>
</gene>
<dbReference type="FunFam" id="3.40.50.300:FF:000025">
    <property type="entry name" value="ATP-dependent Clp protease subunit"/>
    <property type="match status" value="1"/>
</dbReference>
<dbReference type="PANTHER" id="PTHR11638:SF18">
    <property type="entry name" value="HEAT SHOCK PROTEIN 104"/>
    <property type="match status" value="1"/>
</dbReference>
<dbReference type="InterPro" id="IPR027417">
    <property type="entry name" value="P-loop_NTPase"/>
</dbReference>
<dbReference type="Pfam" id="PF07724">
    <property type="entry name" value="AAA_2"/>
    <property type="match status" value="1"/>
</dbReference>
<dbReference type="PROSITE" id="PS00871">
    <property type="entry name" value="CLPAB_2"/>
    <property type="match status" value="1"/>
</dbReference>
<keyword evidence="4 7" id="KW-0067">ATP-binding</keyword>
<dbReference type="InterPro" id="IPR018368">
    <property type="entry name" value="ClpA/B_CS1"/>
</dbReference>
<dbReference type="PRINTS" id="PR00300">
    <property type="entry name" value="CLPPROTEASEA"/>
</dbReference>
<dbReference type="GO" id="GO:0034605">
    <property type="term" value="P:cellular response to heat"/>
    <property type="evidence" value="ECO:0007669"/>
    <property type="project" value="TreeGrafter"/>
</dbReference>
<dbReference type="FunFam" id="3.40.50.300:FF:000120">
    <property type="entry name" value="ATP-dependent chaperone ClpB"/>
    <property type="match status" value="1"/>
</dbReference>
<reference evidence="10" key="1">
    <citation type="submission" date="2021-01" db="EMBL/GenBank/DDBJ databases">
        <authorList>
            <person name="Corre E."/>
            <person name="Pelletier E."/>
            <person name="Niang G."/>
            <person name="Scheremetjew M."/>
            <person name="Finn R."/>
            <person name="Kale V."/>
            <person name="Holt S."/>
            <person name="Cochrane G."/>
            <person name="Meng A."/>
            <person name="Brown T."/>
            <person name="Cohen L."/>
        </authorList>
    </citation>
    <scope>NUCLEOTIDE SEQUENCE</scope>
    <source>
        <strain evidence="10">CCCM811</strain>
    </source>
</reference>
<feature type="coiled-coil region" evidence="8">
    <location>
        <begin position="557"/>
        <end position="615"/>
    </location>
</feature>
<keyword evidence="5 7" id="KW-0143">Chaperone</keyword>
<feature type="domain" description="Clp R" evidence="9">
    <location>
        <begin position="122"/>
        <end position="265"/>
    </location>
</feature>
<dbReference type="GO" id="GO:0005524">
    <property type="term" value="F:ATP binding"/>
    <property type="evidence" value="ECO:0007669"/>
    <property type="project" value="UniProtKB-KW"/>
</dbReference>
<proteinExistence type="inferred from homology"/>
<dbReference type="SMART" id="SM01086">
    <property type="entry name" value="ClpB_D2-small"/>
    <property type="match status" value="1"/>
</dbReference>
<dbReference type="Pfam" id="PF10431">
    <property type="entry name" value="ClpB_D2-small"/>
    <property type="match status" value="1"/>
</dbReference>
<evidence type="ECO:0000256" key="2">
    <source>
        <dbReference type="ARBA" id="ARBA00022737"/>
    </source>
</evidence>
<sequence>MEIRSRKRNTFSIIAGFGLAVAVVCLTTARSPPLPHGQLGSTMAVKSFVQARPPISSRVNGVSARKVLNSQSERKERRIQTCVNSLMGNSQFMERLNRNKPSVGLRTTTKRGTKVHAMGRISEEEFTEKAWEALAAAPNVAKEVSSQIVETEHLMKSLLQQQDGLVPRVLEKMAVEKDVFVRSLDDYIKRQPQVRGYDQQMIGRYLEMLLEGARNEKAEMKDEYISVEHMLLAFTKDPRIGKAIMGQWGLSYNSVKQTIMEVRGGSSVRSKNPEVSYEALEKYARDLTQAAIDGKLDPVIGRDEEIRRTVQILSRRTKNNPVLIGQPGVGKTAVVEGLAQRIADGDVPSALQGRKVFALDLGQLIAGAKYRGEFEERLKAVINEVKEDGTIILFIDEIHTIVGAGKAGDSGMDAGNLLKPMLARGELRCIGATTLDEYRQYMEKDAALERRFQQVMVDEPTPEETVSILRGLCEKYELFHKVRISDDSLLEAVRLSDRYIADRFLPDKAIDLVDEAAAKVQSQATSKPLALEEVERTLLRCEMELLSLKRPANEQIRKSSESRMTDLERQIDDLKGKQLELNEKWLKEKSARSEVNRIKEKMEDVNVAAAQAERDYNLEEASRLRYGVWYDLQRELQKAQEKLGDMSMIREEVVPDDIAEVVSKWSGVPVQKMLQSEMERILTLDQRLHERVIGQEEAVQAVSEAMQRSRAGLSDPNRPLANFMFLGPTGVGKTELCKALAQQLFDTEDAMIRLDMSEYMDSFAASRMTGAPPGYVGYEEGGQLTEAVRRRPYSVILFDEVEKAHVDVFNMLLQILDDGRLTDSKGRTVSFKNSVIIMTSNLGTSSGKTGEEGRKEVMDAVRGHFRPEFINRMDEFIVFEPLSKEQLRDIVKIQLKRVGERLDDRELKLTVTDAGIDKLTEMGYDPAYGARPLKRVITAMIETPLSKEILRGKFQSGDIIEVDVDPNDVDDRFKFSKAEIREPAGAVAAAAA</sequence>
<dbReference type="Pfam" id="PF00004">
    <property type="entry name" value="AAA"/>
    <property type="match status" value="1"/>
</dbReference>
<evidence type="ECO:0000256" key="3">
    <source>
        <dbReference type="ARBA" id="ARBA00022741"/>
    </source>
</evidence>
<dbReference type="EMBL" id="HBIV01036837">
    <property type="protein sequence ID" value="CAE0674481.1"/>
    <property type="molecule type" value="Transcribed_RNA"/>
</dbReference>
<dbReference type="InterPro" id="IPR041546">
    <property type="entry name" value="ClpA/ClpB_AAA_lid"/>
</dbReference>
<dbReference type="Gene3D" id="1.10.1780.10">
    <property type="entry name" value="Clp, N-terminal domain"/>
    <property type="match status" value="1"/>
</dbReference>
<dbReference type="InterPro" id="IPR003959">
    <property type="entry name" value="ATPase_AAA_core"/>
</dbReference>
<evidence type="ECO:0000256" key="5">
    <source>
        <dbReference type="ARBA" id="ARBA00023186"/>
    </source>
</evidence>
<dbReference type="FunFam" id="1.10.8.60:FF:000017">
    <property type="entry name" value="ATP-dependent chaperone ClpB"/>
    <property type="match status" value="1"/>
</dbReference>
<evidence type="ECO:0000259" key="9">
    <source>
        <dbReference type="PROSITE" id="PS51903"/>
    </source>
</evidence>
<dbReference type="PROSITE" id="PS51903">
    <property type="entry name" value="CLP_R"/>
    <property type="match status" value="1"/>
</dbReference>
<dbReference type="SMART" id="SM00382">
    <property type="entry name" value="AAA"/>
    <property type="match status" value="2"/>
</dbReference>
<keyword evidence="2 6" id="KW-0677">Repeat</keyword>
<protein>
    <recommendedName>
        <fullName evidence="9">Clp R domain-containing protein</fullName>
    </recommendedName>
</protein>
<dbReference type="FunFam" id="3.40.50.300:FF:000010">
    <property type="entry name" value="Chaperone clpB 1, putative"/>
    <property type="match status" value="1"/>
</dbReference>
<dbReference type="InterPro" id="IPR001270">
    <property type="entry name" value="ClpA/B"/>
</dbReference>
<evidence type="ECO:0000313" key="10">
    <source>
        <dbReference type="EMBL" id="CAE0674481.1"/>
    </source>
</evidence>
<dbReference type="Pfam" id="PF17871">
    <property type="entry name" value="AAA_lid_9"/>
    <property type="match status" value="1"/>
</dbReference>
<dbReference type="GO" id="GO:0005737">
    <property type="term" value="C:cytoplasm"/>
    <property type="evidence" value="ECO:0007669"/>
    <property type="project" value="TreeGrafter"/>
</dbReference>
<evidence type="ECO:0000256" key="1">
    <source>
        <dbReference type="ARBA" id="ARBA00008675"/>
    </source>
</evidence>
<dbReference type="InterPro" id="IPR019489">
    <property type="entry name" value="Clp_ATPase_C"/>
</dbReference>
<dbReference type="PANTHER" id="PTHR11638">
    <property type="entry name" value="ATP-DEPENDENT CLP PROTEASE"/>
    <property type="match status" value="1"/>
</dbReference>
<dbReference type="PROSITE" id="PS00870">
    <property type="entry name" value="CLPAB_1"/>
    <property type="match status" value="1"/>
</dbReference>
<dbReference type="Gene3D" id="3.40.50.300">
    <property type="entry name" value="P-loop containing nucleotide triphosphate hydrolases"/>
    <property type="match status" value="3"/>
</dbReference>
<name>A0A7S3Z7S4_9EUKA</name>
<dbReference type="SUPFAM" id="SSF52540">
    <property type="entry name" value="P-loop containing nucleoside triphosphate hydrolases"/>
    <property type="match status" value="2"/>
</dbReference>
<keyword evidence="8" id="KW-0175">Coiled coil</keyword>
<organism evidence="10">
    <name type="scientific">Lotharella globosa</name>
    <dbReference type="NCBI Taxonomy" id="91324"/>
    <lineage>
        <taxon>Eukaryota</taxon>
        <taxon>Sar</taxon>
        <taxon>Rhizaria</taxon>
        <taxon>Cercozoa</taxon>
        <taxon>Chlorarachniophyceae</taxon>
        <taxon>Lotharella</taxon>
    </lineage>
</organism>
<dbReference type="GO" id="GO:0016887">
    <property type="term" value="F:ATP hydrolysis activity"/>
    <property type="evidence" value="ECO:0007669"/>
    <property type="project" value="InterPro"/>
</dbReference>
<evidence type="ECO:0000256" key="7">
    <source>
        <dbReference type="RuleBase" id="RU004432"/>
    </source>
</evidence>
<dbReference type="InterPro" id="IPR036628">
    <property type="entry name" value="Clp_N_dom_sf"/>
</dbReference>
<dbReference type="Pfam" id="PF02861">
    <property type="entry name" value="Clp_N"/>
    <property type="match status" value="1"/>
</dbReference>
<dbReference type="InterPro" id="IPR004176">
    <property type="entry name" value="Clp_R_N"/>
</dbReference>
<evidence type="ECO:0000256" key="8">
    <source>
        <dbReference type="SAM" id="Coils"/>
    </source>
</evidence>
<comment type="similarity">
    <text evidence="1 7">Belongs to the ClpA/ClpB family.</text>
</comment>
<dbReference type="InterPro" id="IPR003593">
    <property type="entry name" value="AAA+_ATPase"/>
</dbReference>
<dbReference type="InterPro" id="IPR050130">
    <property type="entry name" value="ClpA_ClpB"/>
</dbReference>
<dbReference type="Gene3D" id="1.10.8.60">
    <property type="match status" value="1"/>
</dbReference>
<dbReference type="CDD" id="cd19499">
    <property type="entry name" value="RecA-like_ClpB_Hsp104-like"/>
    <property type="match status" value="1"/>
</dbReference>
<dbReference type="AlphaFoldDB" id="A0A7S3Z7S4"/>
<dbReference type="InterPro" id="IPR028299">
    <property type="entry name" value="ClpA/B_CS2"/>
</dbReference>
<accession>A0A7S3Z7S4</accession>
<dbReference type="CDD" id="cd00009">
    <property type="entry name" value="AAA"/>
    <property type="match status" value="1"/>
</dbReference>
<keyword evidence="3 7" id="KW-0547">Nucleotide-binding</keyword>